<dbReference type="InterPro" id="IPR000340">
    <property type="entry name" value="Dual-sp_phosphatase_cat-dom"/>
</dbReference>
<dbReference type="Pfam" id="PF00782">
    <property type="entry name" value="DSPc"/>
    <property type="match status" value="1"/>
</dbReference>
<dbReference type="PANTHER" id="PTHR46653">
    <property type="entry name" value="SPECIFICITY PROTEIN PHOSPHATASE, PUTATIVE-RELATED"/>
    <property type="match status" value="1"/>
</dbReference>
<sequence>MDGLFEIQSQYKQQGLKYLELQLEPKKSFNISERFVLILSEFINQAFDSFQGVFIHSNDGKTRAPLIVLMFLMNRFRWSTLKALEYLNFKKPDVEFTASILRSINDFEHKLKSDKIQYITTDWTQLCNIIQLTHTDQLGDYAEEELILTNTFINTCKDDDEQIQQIVDDNIKHENKLSLDYHNKNYKQKLRKFKVRWKDQQLENTVKSWIIQRVEEQKIQNNTNKLVEYIPEPQFKQNKATTKLMLDKKESQADSNLNDNNVDQESTIIRREKTQNLMKKMIVSNVRVIKLKKDKVQIQRSQNDNNSYLQDSSVFEGDQSKSESFNSSMMKSDFSQEVQSYQPQLVINRVQSKMENQIESNQKSEFRIKILQTQRIVSDVNQNIQVNKKECENDYYSNPLSANNKQFSNISNMIEQVSESNKQLMNIIRQSTGKTEITCSSRTQNDSPITKFNTNNLKANIQGSSSQLSQNSDNTVNKRAVNIDQYLRKEKLKQDSYSKGNDYAQNWSTQTRYNPLNAMKSQTLNNSTVKIDQNPNQIQQQPMQKYNQLSRNIQGFSNQSYYPSNLDQSSRFRQPLNFNTMKQISEIKQSVSLNRSFFIQRKVELSNEKQTFVNQKAIKLLNQDQLKNKSEGKGFAAPTAIQKQALVSLDYNEDQSKFFSRRAQTPMRDNIKNSSIEQMQVQQGIKSKQSKQDNSMVVNLFNQNQGQKRNSIGEMNPHFLKTLQIFSKSRELDNSCKK</sequence>
<name>A0A078BA90_STYLE</name>
<dbReference type="PANTHER" id="PTHR46653:SF1">
    <property type="entry name" value="SPECIFICITY PROTEIN PHOSPHATASE, PUTATIVE-RELATED"/>
    <property type="match status" value="1"/>
</dbReference>
<evidence type="ECO:0000259" key="2">
    <source>
        <dbReference type="Pfam" id="PF00782"/>
    </source>
</evidence>
<evidence type="ECO:0000256" key="1">
    <source>
        <dbReference type="SAM" id="MobiDB-lite"/>
    </source>
</evidence>
<dbReference type="InParanoid" id="A0A078BA90"/>
<evidence type="ECO:0000313" key="4">
    <source>
        <dbReference type="Proteomes" id="UP000039865"/>
    </source>
</evidence>
<feature type="compositionally biased region" description="Polar residues" evidence="1">
    <location>
        <begin position="300"/>
        <end position="313"/>
    </location>
</feature>
<organism evidence="3 4">
    <name type="scientific">Stylonychia lemnae</name>
    <name type="common">Ciliate</name>
    <dbReference type="NCBI Taxonomy" id="5949"/>
    <lineage>
        <taxon>Eukaryota</taxon>
        <taxon>Sar</taxon>
        <taxon>Alveolata</taxon>
        <taxon>Ciliophora</taxon>
        <taxon>Intramacronucleata</taxon>
        <taxon>Spirotrichea</taxon>
        <taxon>Stichotrichia</taxon>
        <taxon>Sporadotrichida</taxon>
        <taxon>Oxytrichidae</taxon>
        <taxon>Stylonychinae</taxon>
        <taxon>Stylonychia</taxon>
    </lineage>
</organism>
<proteinExistence type="predicted"/>
<accession>A0A078BA90</accession>
<dbReference type="Proteomes" id="UP000039865">
    <property type="component" value="Unassembled WGS sequence"/>
</dbReference>
<gene>
    <name evidence="3" type="primary">Contig11551.g12357</name>
    <name evidence="3" type="ORF">STYLEM_19576</name>
</gene>
<dbReference type="AlphaFoldDB" id="A0A078BA90"/>
<dbReference type="InterPro" id="IPR029021">
    <property type="entry name" value="Prot-tyrosine_phosphatase-like"/>
</dbReference>
<dbReference type="Gene3D" id="3.90.190.10">
    <property type="entry name" value="Protein tyrosine phosphatase superfamily"/>
    <property type="match status" value="1"/>
</dbReference>
<dbReference type="SUPFAM" id="SSF52799">
    <property type="entry name" value="(Phosphotyrosine protein) phosphatases II"/>
    <property type="match status" value="1"/>
</dbReference>
<reference evidence="3 4" key="1">
    <citation type="submission" date="2014-06" db="EMBL/GenBank/DDBJ databases">
        <authorList>
            <person name="Swart Estienne"/>
        </authorList>
    </citation>
    <scope>NUCLEOTIDE SEQUENCE [LARGE SCALE GENOMIC DNA]</scope>
    <source>
        <strain evidence="3 4">130c</strain>
    </source>
</reference>
<feature type="domain" description="Dual specificity phosphatase catalytic" evidence="2">
    <location>
        <begin position="10"/>
        <end position="109"/>
    </location>
</feature>
<evidence type="ECO:0000313" key="3">
    <source>
        <dbReference type="EMBL" id="CDW90433.1"/>
    </source>
</evidence>
<protein>
    <submittedName>
        <fullName evidence="3">Dual specificity catalytic domain containing protein</fullName>
    </submittedName>
</protein>
<feature type="region of interest" description="Disordered" evidence="1">
    <location>
        <begin position="300"/>
        <end position="331"/>
    </location>
</feature>
<dbReference type="CDD" id="cd14498">
    <property type="entry name" value="DSP"/>
    <property type="match status" value="1"/>
</dbReference>
<keyword evidence="4" id="KW-1185">Reference proteome</keyword>
<dbReference type="EMBL" id="CCKQ01018462">
    <property type="protein sequence ID" value="CDW90433.1"/>
    <property type="molecule type" value="Genomic_DNA"/>
</dbReference>
<feature type="compositionally biased region" description="Polar residues" evidence="1">
    <location>
        <begin position="322"/>
        <end position="331"/>
    </location>
</feature>